<name>C5T9V7_ACIDE</name>
<dbReference type="GO" id="GO:0005886">
    <property type="term" value="C:plasma membrane"/>
    <property type="evidence" value="ECO:0007669"/>
    <property type="project" value="UniProtKB-SubCell"/>
</dbReference>
<evidence type="ECO:0000256" key="2">
    <source>
        <dbReference type="ARBA" id="ARBA00010942"/>
    </source>
</evidence>
<proteinExistence type="inferred from homology"/>
<dbReference type="Gene3D" id="3.30.2090.10">
    <property type="entry name" value="Multidrug efflux transporter AcrB TolC docking domain, DN and DC subdomains"/>
    <property type="match status" value="2"/>
</dbReference>
<dbReference type="PANTHER" id="PTHR32063:SF68">
    <property type="entry name" value="PROBALE CATION EFFLUX SYSTEM PROTEIN"/>
    <property type="match status" value="1"/>
</dbReference>
<dbReference type="Gene3D" id="3.30.70.1440">
    <property type="entry name" value="Multidrug efflux transporter AcrB pore domain"/>
    <property type="match status" value="1"/>
</dbReference>
<keyword evidence="3" id="KW-0813">Transport</keyword>
<feature type="transmembrane region" description="Helical" evidence="8">
    <location>
        <begin position="914"/>
        <end position="934"/>
    </location>
</feature>
<keyword evidence="5 8" id="KW-0812">Transmembrane</keyword>
<dbReference type="InterPro" id="IPR001036">
    <property type="entry name" value="Acrflvin-R"/>
</dbReference>
<feature type="transmembrane region" description="Helical" evidence="8">
    <location>
        <begin position="360"/>
        <end position="380"/>
    </location>
</feature>
<dbReference type="Gene3D" id="3.30.70.1320">
    <property type="entry name" value="Multidrug efflux transporter AcrB pore domain like"/>
    <property type="match status" value="1"/>
</dbReference>
<dbReference type="OrthoDB" id="9798415at2"/>
<feature type="transmembrane region" description="Helical" evidence="8">
    <location>
        <begin position="522"/>
        <end position="541"/>
    </location>
</feature>
<gene>
    <name evidence="9" type="ORF">AcdelDRAFT_3687</name>
</gene>
<dbReference type="SUPFAM" id="SSF82866">
    <property type="entry name" value="Multidrug efflux transporter AcrB transmembrane domain"/>
    <property type="match status" value="2"/>
</dbReference>
<evidence type="ECO:0000256" key="3">
    <source>
        <dbReference type="ARBA" id="ARBA00022448"/>
    </source>
</evidence>
<comment type="subcellular location">
    <subcellularLocation>
        <location evidence="1">Cell membrane</location>
        <topology evidence="1">Multi-pass membrane protein</topology>
    </subcellularLocation>
</comment>
<keyword evidence="7 8" id="KW-0472">Membrane</keyword>
<dbReference type="Gene3D" id="3.30.70.1430">
    <property type="entry name" value="Multidrug efflux transporter AcrB pore domain"/>
    <property type="match status" value="2"/>
</dbReference>
<feature type="transmembrane region" description="Helical" evidence="8">
    <location>
        <begin position="986"/>
        <end position="1009"/>
    </location>
</feature>
<dbReference type="EMBL" id="ACQT01000212">
    <property type="protein sequence ID" value="EER58740.1"/>
    <property type="molecule type" value="Genomic_DNA"/>
</dbReference>
<dbReference type="PRINTS" id="PR00702">
    <property type="entry name" value="ACRIFLAVINRP"/>
</dbReference>
<dbReference type="SUPFAM" id="SSF82714">
    <property type="entry name" value="Multidrug efflux transporter AcrB TolC docking domain, DN and DC subdomains"/>
    <property type="match status" value="2"/>
</dbReference>
<evidence type="ECO:0000256" key="4">
    <source>
        <dbReference type="ARBA" id="ARBA00022475"/>
    </source>
</evidence>
<protein>
    <submittedName>
        <fullName evidence="9">Heavy metal efflux pump, CzcA family</fullName>
    </submittedName>
</protein>
<dbReference type="Proteomes" id="UP000003856">
    <property type="component" value="Unassembled WGS sequence"/>
</dbReference>
<keyword evidence="6 8" id="KW-1133">Transmembrane helix</keyword>
<dbReference type="PANTHER" id="PTHR32063">
    <property type="match status" value="1"/>
</dbReference>
<dbReference type="Gene3D" id="1.20.1640.10">
    <property type="entry name" value="Multidrug efflux transporter AcrB transmembrane domain"/>
    <property type="match status" value="2"/>
</dbReference>
<reference evidence="9 10" key="1">
    <citation type="submission" date="2009-05" db="EMBL/GenBank/DDBJ databases">
        <title>The draft genome of Acidovorax delafieldii 2AN.</title>
        <authorList>
            <consortium name="US DOE Joint Genome Institute (JGI-PGF)"/>
            <person name="Lucas S."/>
            <person name="Copeland A."/>
            <person name="Lapidus A."/>
            <person name="Glavina del Rio T."/>
            <person name="Tice H."/>
            <person name="Bruce D."/>
            <person name="Goodwin L."/>
            <person name="Pitluck S."/>
            <person name="Larimer F."/>
            <person name="Land M.L."/>
            <person name="Hauser L."/>
            <person name="Shelobolina E.S."/>
            <person name="Picardal F."/>
            <person name="Roden E."/>
            <person name="Emerson D."/>
        </authorList>
    </citation>
    <scope>NUCLEOTIDE SEQUENCE [LARGE SCALE GENOMIC DNA]</scope>
    <source>
        <strain evidence="9 10">2AN</strain>
    </source>
</reference>
<organism evidence="9 10">
    <name type="scientific">Acidovorax delafieldii 2AN</name>
    <dbReference type="NCBI Taxonomy" id="573060"/>
    <lineage>
        <taxon>Bacteria</taxon>
        <taxon>Pseudomonadati</taxon>
        <taxon>Pseudomonadota</taxon>
        <taxon>Betaproteobacteria</taxon>
        <taxon>Burkholderiales</taxon>
        <taxon>Comamonadaceae</taxon>
        <taxon>Acidovorax</taxon>
    </lineage>
</organism>
<dbReference type="InterPro" id="IPR027463">
    <property type="entry name" value="AcrB_DN_DC_subdom"/>
</dbReference>
<evidence type="ECO:0000256" key="5">
    <source>
        <dbReference type="ARBA" id="ARBA00022692"/>
    </source>
</evidence>
<accession>C5T9V7</accession>
<feature type="transmembrane region" description="Helical" evidence="8">
    <location>
        <begin position="337"/>
        <end position="353"/>
    </location>
</feature>
<evidence type="ECO:0000256" key="8">
    <source>
        <dbReference type="SAM" id="Phobius"/>
    </source>
</evidence>
<comment type="similarity">
    <text evidence="2">Belongs to the resistance-nodulation-cell division (RND) (TC 2.A.6) family.</text>
</comment>
<evidence type="ECO:0000256" key="7">
    <source>
        <dbReference type="ARBA" id="ARBA00023136"/>
    </source>
</evidence>
<feature type="transmembrane region" description="Helical" evidence="8">
    <location>
        <begin position="386"/>
        <end position="411"/>
    </location>
</feature>
<dbReference type="NCBIfam" id="TIGR00914">
    <property type="entry name" value="2A0601"/>
    <property type="match status" value="1"/>
</dbReference>
<dbReference type="PATRIC" id="fig|573060.9.peg.1296"/>
<dbReference type="RefSeq" id="WP_005799397.1">
    <property type="nucleotide sequence ID" value="NZ_ACQT01000212.1"/>
</dbReference>
<dbReference type="InterPro" id="IPR004763">
    <property type="entry name" value="CusA-like"/>
</dbReference>
<sequence>MLSRLIAFSLSQRLLVGILSLALLAAGGMALRDLPIDAFPDVSTTQVKIILKAPGMTPAEVEARIVAPIEQELLGIPSQVMLRSQSKYAIADITLDFADGTDIYWARQQVSERLSGVMGDLPAGLSGGLAPITTPLGEMFMFKVDGEASLAERRKLLDTVIRPRLRGIPGVADVNTLGGMVQTFEVVPDVAELAARKVSLQQLQDALANNNRNDGAGRLSSGEESLLVRSDGSIRNLEDVRAIAVVQRNGEAVRVGDVATVQLGALTRYGSVTQDGKGEAVEGLVLGLRGANAQKLVRDVKAKIAELEPTLPQGVKIVPFYDRGNLVERAVSTVTKALGEAIVLVLVLLLLFLGNLRAALVVALILPLSALATFVLMQQWGLSANLMSLGGLAIAIGMLVDAAVVVVENIEARQAEPGISRLHSLYRATQEVATPVSAGVVVIMIVFLPLLTLQGLEGKLFGPVALTIVFALGASLVLSLTVIPVLASLALRSGHHAAPWLVRKLEAGYAPLLEAALRHSKVVVAVSLVALAGAVALFPLIGKSFMPSLDEGDIIMQVEKLPSIHLAQSVSTDLALQRRILETVPEVKSIVARVGSDELGLDPMGLNETDSFLVLQPREQWRFKTKEELIDAIRQAGEAIPGVNLSFTQPIEMRTSEMLSGVRGDLAVKIFGANAQELNRLAGEVVQLLQALPGSEDVITAQNGGVQYYRIDIDRQAAGRLGMAVDQIQNDLRALVEGQKVGVVMQEGRRVPLVVRGSEDLRVSPQQFAQLRLPTPDGQAVALSQLARLEVTDGPVKIEREQSSRMSVVRANVRGRDLVGFVADAQAAVAQKVKLPPGYSITWGGQFENQQRAAARLGLVVPVALALIVGVLFATLGSLRQAILVFANIPLALVGGVAALAVSGEYLSVPASVGFIALMGIAVLNGLVMVTCFNQLSAHGMPIQDVVRQGALRRLRPVLMTASITALGLIPLLLATGPGSEIQRPLAIVVIGGLVSSTLLTLVLLPILYRRFSAPQRTLAP</sequence>
<evidence type="ECO:0000256" key="1">
    <source>
        <dbReference type="ARBA" id="ARBA00004651"/>
    </source>
</evidence>
<feature type="transmembrane region" description="Helical" evidence="8">
    <location>
        <begin position="883"/>
        <end position="902"/>
    </location>
</feature>
<dbReference type="GO" id="GO:0008324">
    <property type="term" value="F:monoatomic cation transmembrane transporter activity"/>
    <property type="evidence" value="ECO:0007669"/>
    <property type="project" value="InterPro"/>
</dbReference>
<comment type="caution">
    <text evidence="9">The sequence shown here is derived from an EMBL/GenBank/DDBJ whole genome shotgun (WGS) entry which is preliminary data.</text>
</comment>
<evidence type="ECO:0000313" key="10">
    <source>
        <dbReference type="Proteomes" id="UP000003856"/>
    </source>
</evidence>
<evidence type="ECO:0000313" key="9">
    <source>
        <dbReference type="EMBL" id="EER58740.1"/>
    </source>
</evidence>
<keyword evidence="4" id="KW-1003">Cell membrane</keyword>
<dbReference type="AlphaFoldDB" id="C5T9V7"/>
<dbReference type="Pfam" id="PF00873">
    <property type="entry name" value="ACR_tran"/>
    <property type="match status" value="1"/>
</dbReference>
<evidence type="ECO:0000256" key="6">
    <source>
        <dbReference type="ARBA" id="ARBA00022989"/>
    </source>
</evidence>
<keyword evidence="10" id="KW-1185">Reference proteome</keyword>
<dbReference type="SUPFAM" id="SSF82693">
    <property type="entry name" value="Multidrug efflux transporter AcrB pore domain, PN1, PN2, PC1 and PC2 subdomains"/>
    <property type="match status" value="2"/>
</dbReference>
<feature type="transmembrane region" description="Helical" evidence="8">
    <location>
        <begin position="955"/>
        <end position="974"/>
    </location>
</feature>
<feature type="transmembrane region" description="Helical" evidence="8">
    <location>
        <begin position="432"/>
        <end position="452"/>
    </location>
</feature>
<dbReference type="GO" id="GO:0042910">
    <property type="term" value="F:xenobiotic transmembrane transporter activity"/>
    <property type="evidence" value="ECO:0007669"/>
    <property type="project" value="TreeGrafter"/>
</dbReference>
<feature type="transmembrane region" description="Helical" evidence="8">
    <location>
        <begin position="857"/>
        <end position="876"/>
    </location>
</feature>
<feature type="transmembrane region" description="Helical" evidence="8">
    <location>
        <begin position="464"/>
        <end position="491"/>
    </location>
</feature>